<keyword evidence="7" id="KW-1185">Reference proteome</keyword>
<comment type="caution">
    <text evidence="6">The sequence shown here is derived from an EMBL/GenBank/DDBJ whole genome shotgun (WGS) entry which is preliminary data.</text>
</comment>
<organism evidence="6 7">
    <name type="scientific">Yimella lutea</name>
    <dbReference type="NCBI Taxonomy" id="587872"/>
    <lineage>
        <taxon>Bacteria</taxon>
        <taxon>Bacillati</taxon>
        <taxon>Actinomycetota</taxon>
        <taxon>Actinomycetes</taxon>
        <taxon>Micrococcales</taxon>
        <taxon>Dermacoccaceae</taxon>
        <taxon>Yimella</taxon>
    </lineage>
</organism>
<dbReference type="InterPro" id="IPR002641">
    <property type="entry name" value="PNPLA_dom"/>
</dbReference>
<dbReference type="GO" id="GO:0016787">
    <property type="term" value="F:hydrolase activity"/>
    <property type="evidence" value="ECO:0007669"/>
    <property type="project" value="UniProtKB-UniRule"/>
</dbReference>
<evidence type="ECO:0000313" key="7">
    <source>
        <dbReference type="Proteomes" id="UP000320806"/>
    </source>
</evidence>
<feature type="active site" description="Nucleophile" evidence="4">
    <location>
        <position position="42"/>
    </location>
</feature>
<dbReference type="RefSeq" id="WP_141927485.1">
    <property type="nucleotide sequence ID" value="NZ_BAABCI010000015.1"/>
</dbReference>
<evidence type="ECO:0000256" key="3">
    <source>
        <dbReference type="ARBA" id="ARBA00023098"/>
    </source>
</evidence>
<keyword evidence="2 4" id="KW-0442">Lipid degradation</keyword>
<dbReference type="GO" id="GO:0016042">
    <property type="term" value="P:lipid catabolic process"/>
    <property type="evidence" value="ECO:0007669"/>
    <property type="project" value="UniProtKB-UniRule"/>
</dbReference>
<dbReference type="PANTHER" id="PTHR14226">
    <property type="entry name" value="NEUROPATHY TARGET ESTERASE/SWISS CHEESE D.MELANOGASTER"/>
    <property type="match status" value="1"/>
</dbReference>
<evidence type="ECO:0000256" key="4">
    <source>
        <dbReference type="PROSITE-ProRule" id="PRU01161"/>
    </source>
</evidence>
<feature type="active site" description="Proton acceptor" evidence="4">
    <location>
        <position position="156"/>
    </location>
</feature>
<reference evidence="6 7" key="1">
    <citation type="submission" date="2019-06" db="EMBL/GenBank/DDBJ databases">
        <title>Sequencing the genomes of 1000 actinobacteria strains.</title>
        <authorList>
            <person name="Klenk H.-P."/>
        </authorList>
    </citation>
    <scope>NUCLEOTIDE SEQUENCE [LARGE SCALE GENOMIC DNA]</scope>
    <source>
        <strain evidence="6 7">DSM 19828</strain>
    </source>
</reference>
<comment type="caution">
    <text evidence="4">Lacks conserved residue(s) required for the propagation of feature annotation.</text>
</comment>
<dbReference type="PROSITE" id="PS51635">
    <property type="entry name" value="PNPLA"/>
    <property type="match status" value="1"/>
</dbReference>
<dbReference type="Pfam" id="PF01734">
    <property type="entry name" value="Patatin"/>
    <property type="match status" value="1"/>
</dbReference>
<dbReference type="AlphaFoldDB" id="A0A542EDA5"/>
<gene>
    <name evidence="6" type="ORF">FB459_0724</name>
</gene>
<sequence>MTPGKRVAIALGSGGARGYAHIGALEVIAERGHEVVTIAGTSMGALVGSFAASGRMDNLKEWALSLTQRDILRLVDPSLGGPGVVRAERILTKIGALLADSQIEDFPIPFTAVATDLDGRREVWFQKGPADIAVRASIAMPGVIHPITVDGRMLVDGGLMNPIPVEPTRAVSSDITIAISLNGVRQSQGVNEGVPLSPLRTIIGSSEALTRGARRVRRSTNEILETPTMQRLSARLTANRAAEDADLDADPLARLLGSRMPKDLSTIEIFNRSFDTMSSLVARYRMASNPPDVLVTLPSDACRTLEFHRAAEMIELGRIMTAEALDAQGL</sequence>
<evidence type="ECO:0000256" key="2">
    <source>
        <dbReference type="ARBA" id="ARBA00022963"/>
    </source>
</evidence>
<keyword evidence="3 4" id="KW-0443">Lipid metabolism</keyword>
<dbReference type="InterPro" id="IPR016035">
    <property type="entry name" value="Acyl_Trfase/lysoPLipase"/>
</dbReference>
<dbReference type="PANTHER" id="PTHR14226:SF76">
    <property type="entry name" value="NTE FAMILY PROTEIN RSSA"/>
    <property type="match status" value="1"/>
</dbReference>
<dbReference type="Proteomes" id="UP000320806">
    <property type="component" value="Unassembled WGS sequence"/>
</dbReference>
<dbReference type="Gene3D" id="3.40.1090.10">
    <property type="entry name" value="Cytosolic phospholipase A2 catalytic domain"/>
    <property type="match status" value="2"/>
</dbReference>
<dbReference type="InterPro" id="IPR050301">
    <property type="entry name" value="NTE"/>
</dbReference>
<proteinExistence type="predicted"/>
<protein>
    <submittedName>
        <fullName evidence="6">NTE family protein</fullName>
    </submittedName>
</protein>
<evidence type="ECO:0000313" key="6">
    <source>
        <dbReference type="EMBL" id="TQJ13313.1"/>
    </source>
</evidence>
<keyword evidence="1 4" id="KW-0378">Hydrolase</keyword>
<dbReference type="OrthoDB" id="5290098at2"/>
<evidence type="ECO:0000256" key="1">
    <source>
        <dbReference type="ARBA" id="ARBA00022801"/>
    </source>
</evidence>
<evidence type="ECO:0000259" key="5">
    <source>
        <dbReference type="PROSITE" id="PS51635"/>
    </source>
</evidence>
<dbReference type="SUPFAM" id="SSF52151">
    <property type="entry name" value="FabD/lysophospholipase-like"/>
    <property type="match status" value="1"/>
</dbReference>
<name>A0A542EDA5_9MICO</name>
<dbReference type="EMBL" id="VFMO01000001">
    <property type="protein sequence ID" value="TQJ13313.1"/>
    <property type="molecule type" value="Genomic_DNA"/>
</dbReference>
<accession>A0A542EDA5</accession>
<feature type="short sequence motif" description="DGA/G" evidence="4">
    <location>
        <begin position="156"/>
        <end position="158"/>
    </location>
</feature>
<feature type="short sequence motif" description="GXSXG" evidence="4">
    <location>
        <begin position="40"/>
        <end position="44"/>
    </location>
</feature>
<feature type="domain" description="PNPLA" evidence="5">
    <location>
        <begin position="9"/>
        <end position="169"/>
    </location>
</feature>